<proteinExistence type="predicted"/>
<evidence type="ECO:0000313" key="2">
    <source>
        <dbReference type="Proteomes" id="UP001251528"/>
    </source>
</evidence>
<dbReference type="Proteomes" id="UP001251528">
    <property type="component" value="Unassembled WGS sequence"/>
</dbReference>
<accession>A0AAJ0CDK5</accession>
<gene>
    <name evidence="1" type="ORF">QQS21_011344</name>
</gene>
<organism evidence="1 2">
    <name type="scientific">Conoideocrella luteorostrata</name>
    <dbReference type="NCBI Taxonomy" id="1105319"/>
    <lineage>
        <taxon>Eukaryota</taxon>
        <taxon>Fungi</taxon>
        <taxon>Dikarya</taxon>
        <taxon>Ascomycota</taxon>
        <taxon>Pezizomycotina</taxon>
        <taxon>Sordariomycetes</taxon>
        <taxon>Hypocreomycetidae</taxon>
        <taxon>Hypocreales</taxon>
        <taxon>Clavicipitaceae</taxon>
        <taxon>Conoideocrella</taxon>
    </lineage>
</organism>
<sequence length="320" mass="36110">MAILTLKSQLEERQRQTGARRGPFTETKHYIGRLGYRIIAHKQLIKDACDVAYLFSTFNVCVVNTMPSVPPPQVDSHTSLTGILNRMLRNKDPERLQIENALLKMDHHSGIFRDFMQEFLHCTPMVHAEIHILEHFFTKKLMFLGNDKYVACSKAACLCCKLYFQYHPARMVIPGSHEKIWSSWGPPAIAVFRKHDDESDRQRDILNKMIAFLRNDAIVQTLKCSRPPAWHPDSQTALSDIVTHEIASDPLELSINETKCCKSISRDKKSLIAGLAPFQNSIASVSPGVAIGTNKYTCLADFNENSDDSDGGVCISDLNY</sequence>
<dbReference type="PANTHER" id="PTHR42037:SF1">
    <property type="match status" value="1"/>
</dbReference>
<protein>
    <submittedName>
        <fullName evidence="1">Uncharacterized protein</fullName>
    </submittedName>
</protein>
<dbReference type="InterPro" id="IPR027796">
    <property type="entry name" value="OTT_1508_deam-like"/>
</dbReference>
<keyword evidence="2" id="KW-1185">Reference proteome</keyword>
<dbReference type="Pfam" id="PF14441">
    <property type="entry name" value="OTT_1508_deam"/>
    <property type="match status" value="1"/>
</dbReference>
<evidence type="ECO:0000313" key="1">
    <source>
        <dbReference type="EMBL" id="KAK2590965.1"/>
    </source>
</evidence>
<comment type="caution">
    <text evidence="1">The sequence shown here is derived from an EMBL/GenBank/DDBJ whole genome shotgun (WGS) entry which is preliminary data.</text>
</comment>
<dbReference type="PANTHER" id="PTHR42037">
    <property type="match status" value="1"/>
</dbReference>
<dbReference type="AlphaFoldDB" id="A0AAJ0CDK5"/>
<dbReference type="EMBL" id="JASWJB010000377">
    <property type="protein sequence ID" value="KAK2590965.1"/>
    <property type="molecule type" value="Genomic_DNA"/>
</dbReference>
<reference evidence="1" key="1">
    <citation type="submission" date="2023-06" db="EMBL/GenBank/DDBJ databases">
        <title>Conoideocrella luteorostrata (Hypocreales: Clavicipitaceae), a potential biocontrol fungus for elongate hemlock scale in United States Christmas tree production areas.</title>
        <authorList>
            <person name="Barrett H."/>
            <person name="Lovett B."/>
            <person name="Macias A.M."/>
            <person name="Stajich J.E."/>
            <person name="Kasson M.T."/>
        </authorList>
    </citation>
    <scope>NUCLEOTIDE SEQUENCE</scope>
    <source>
        <strain evidence="1">ARSEF 14590</strain>
    </source>
</reference>
<name>A0AAJ0CDK5_9HYPO</name>